<dbReference type="Proteomes" id="UP000063308">
    <property type="component" value="Chromosome"/>
</dbReference>
<name>A0A0E4BXN8_9BRAD</name>
<accession>A0A0E4BXN8</accession>
<dbReference type="AlphaFoldDB" id="A0A0E4BXN8"/>
<sequence>MSPAHDGSLEGNVVAVATDRGHDFSKIPHIVLVAHA</sequence>
<organism evidence="1 2">
    <name type="scientific">Bradyrhizobium diazoefficiens</name>
    <dbReference type="NCBI Taxonomy" id="1355477"/>
    <lineage>
        <taxon>Bacteria</taxon>
        <taxon>Pseudomonadati</taxon>
        <taxon>Pseudomonadota</taxon>
        <taxon>Alphaproteobacteria</taxon>
        <taxon>Hyphomicrobiales</taxon>
        <taxon>Nitrobacteraceae</taxon>
        <taxon>Bradyrhizobium</taxon>
    </lineage>
</organism>
<evidence type="ECO:0000313" key="2">
    <source>
        <dbReference type="Proteomes" id="UP000063308"/>
    </source>
</evidence>
<protein>
    <submittedName>
        <fullName evidence="1">Uncharacterized protein</fullName>
    </submittedName>
</protein>
<proteinExistence type="predicted"/>
<gene>
    <name evidence="1" type="ORF">NK6_9443</name>
</gene>
<dbReference type="EMBL" id="AP014685">
    <property type="protein sequence ID" value="BAR62582.1"/>
    <property type="molecule type" value="Genomic_DNA"/>
</dbReference>
<reference evidence="1 2" key="1">
    <citation type="submission" date="2014-11" db="EMBL/GenBank/DDBJ databases">
        <title>Symbiosis island explosion on the genome of extra-slow-growing strains of soybean bradyrhizobia with massive insertion sequences.</title>
        <authorList>
            <person name="Iida T."/>
            <person name="Minamisawa K."/>
        </authorList>
    </citation>
    <scope>NUCLEOTIDE SEQUENCE [LARGE SCALE GENOMIC DNA]</scope>
    <source>
        <strain evidence="1 2">NK6</strain>
    </source>
</reference>
<evidence type="ECO:0000313" key="1">
    <source>
        <dbReference type="EMBL" id="BAR62582.1"/>
    </source>
</evidence>